<keyword evidence="2" id="KW-1185">Reference proteome</keyword>
<evidence type="ECO:0000313" key="1">
    <source>
        <dbReference type="EMBL" id="BBO36258.1"/>
    </source>
</evidence>
<organism evidence="1 2">
    <name type="scientific">Lacipirellula parvula</name>
    <dbReference type="NCBI Taxonomy" id="2650471"/>
    <lineage>
        <taxon>Bacteria</taxon>
        <taxon>Pseudomonadati</taxon>
        <taxon>Planctomycetota</taxon>
        <taxon>Planctomycetia</taxon>
        <taxon>Pirellulales</taxon>
        <taxon>Lacipirellulaceae</taxon>
        <taxon>Lacipirellula</taxon>
    </lineage>
</organism>
<evidence type="ECO:0000313" key="2">
    <source>
        <dbReference type="Proteomes" id="UP000326837"/>
    </source>
</evidence>
<dbReference type="Proteomes" id="UP000326837">
    <property type="component" value="Chromosome"/>
</dbReference>
<proteinExistence type="predicted"/>
<dbReference type="AlphaFoldDB" id="A0A5K7XIH4"/>
<accession>A0A5K7XIH4</accession>
<name>A0A5K7XIH4_9BACT</name>
<sequence>MAGRLQESGPMRFIMSRFAERSPQRRSSNLGVMNIHRNTVAIRWGCWRTELTRRAG</sequence>
<protein>
    <submittedName>
        <fullName evidence="1">Uncharacterized protein</fullName>
    </submittedName>
</protein>
<dbReference type="KEGG" id="lpav:PLANPX_5870"/>
<reference evidence="2" key="1">
    <citation type="submission" date="2019-10" db="EMBL/GenBank/DDBJ databases">
        <title>Lacipirellula parvula gen. nov., sp. nov., representing a lineage of planctomycetes widespread in freshwater anoxic habitats, and description of the family Lacipirellulaceae.</title>
        <authorList>
            <person name="Dedysh S.N."/>
            <person name="Kulichevskaya I.S."/>
            <person name="Beletsky A.V."/>
            <person name="Rakitin A.L."/>
            <person name="Mardanov A.V."/>
            <person name="Ivanova A.A."/>
            <person name="Saltykova V.X."/>
            <person name="Rijpstra W.I.C."/>
            <person name="Sinninghe Damste J.S."/>
            <person name="Ravin N.V."/>
        </authorList>
    </citation>
    <scope>NUCLEOTIDE SEQUENCE [LARGE SCALE GENOMIC DNA]</scope>
    <source>
        <strain evidence="2">PX69</strain>
    </source>
</reference>
<gene>
    <name evidence="1" type="ORF">PLANPX_5870</name>
</gene>
<dbReference type="EMBL" id="AP021861">
    <property type="protein sequence ID" value="BBO36258.1"/>
    <property type="molecule type" value="Genomic_DNA"/>
</dbReference>